<dbReference type="PROSITE" id="PS50118">
    <property type="entry name" value="HMG_BOX_2"/>
    <property type="match status" value="2"/>
</dbReference>
<dbReference type="OrthoDB" id="6247875at2759"/>
<feature type="DNA-binding region" description="HMG box" evidence="1">
    <location>
        <begin position="299"/>
        <end position="368"/>
    </location>
</feature>
<dbReference type="InterPro" id="IPR009071">
    <property type="entry name" value="HMG_box_dom"/>
</dbReference>
<dbReference type="Gene3D" id="1.10.30.10">
    <property type="entry name" value="High mobility group box domain"/>
    <property type="match status" value="2"/>
</dbReference>
<feature type="region of interest" description="Disordered" evidence="2">
    <location>
        <begin position="1"/>
        <end position="216"/>
    </location>
</feature>
<keyword evidence="1" id="KW-0539">Nucleus</keyword>
<evidence type="ECO:0000313" key="5">
    <source>
        <dbReference type="Proteomes" id="UP000053815"/>
    </source>
</evidence>
<evidence type="ECO:0000256" key="2">
    <source>
        <dbReference type="SAM" id="MobiDB-lite"/>
    </source>
</evidence>
<dbReference type="Pfam" id="PF00505">
    <property type="entry name" value="HMG_box"/>
    <property type="match status" value="1"/>
</dbReference>
<proteinExistence type="predicted"/>
<reference evidence="4" key="1">
    <citation type="submission" date="2014-09" db="EMBL/GenBank/DDBJ databases">
        <title>Draft genome sequence of an oleaginous Mucoromycotina fungus Mucor ambiguus NBRC6742.</title>
        <authorList>
            <person name="Takeda I."/>
            <person name="Yamane N."/>
            <person name="Morita T."/>
            <person name="Tamano K."/>
            <person name="Machida M."/>
            <person name="Baker S."/>
            <person name="Koike H."/>
        </authorList>
    </citation>
    <scope>NUCLEOTIDE SEQUENCE</scope>
    <source>
        <strain evidence="4">NBRC 6742</strain>
    </source>
</reference>
<feature type="DNA-binding region" description="HMG box" evidence="1">
    <location>
        <begin position="224"/>
        <end position="288"/>
    </location>
</feature>
<accession>A0A0C9MK52</accession>
<feature type="compositionally biased region" description="Basic and acidic residues" evidence="2">
    <location>
        <begin position="64"/>
        <end position="73"/>
    </location>
</feature>
<feature type="compositionally biased region" description="Basic and acidic residues" evidence="2">
    <location>
        <begin position="199"/>
        <end position="216"/>
    </location>
</feature>
<name>A0A0C9MK52_9FUNG</name>
<feature type="compositionally biased region" description="Polar residues" evidence="2">
    <location>
        <begin position="163"/>
        <end position="173"/>
    </location>
</feature>
<dbReference type="SMART" id="SM00398">
    <property type="entry name" value="HMG"/>
    <property type="match status" value="2"/>
</dbReference>
<keyword evidence="1" id="KW-0238">DNA-binding</keyword>
<dbReference type="AlphaFoldDB" id="A0A0C9MK52"/>
<feature type="compositionally biased region" description="Basic and acidic residues" evidence="2">
    <location>
        <begin position="275"/>
        <end position="289"/>
    </location>
</feature>
<dbReference type="GO" id="GO:0003677">
    <property type="term" value="F:DNA binding"/>
    <property type="evidence" value="ECO:0007669"/>
    <property type="project" value="UniProtKB-UniRule"/>
</dbReference>
<feature type="compositionally biased region" description="Basic residues" evidence="2">
    <location>
        <begin position="86"/>
        <end position="96"/>
    </location>
</feature>
<feature type="compositionally biased region" description="Acidic residues" evidence="2">
    <location>
        <begin position="143"/>
        <end position="160"/>
    </location>
</feature>
<dbReference type="CDD" id="cd00084">
    <property type="entry name" value="HMG-box_SF"/>
    <property type="match status" value="1"/>
</dbReference>
<feature type="compositionally biased region" description="Basic residues" evidence="2">
    <location>
        <begin position="106"/>
        <end position="116"/>
    </location>
</feature>
<gene>
    <name evidence="4" type="ORF">MAM1_0178d07343</name>
</gene>
<keyword evidence="5" id="KW-1185">Reference proteome</keyword>
<feature type="domain" description="HMG box" evidence="3">
    <location>
        <begin position="299"/>
        <end position="368"/>
    </location>
</feature>
<feature type="compositionally biased region" description="Acidic residues" evidence="2">
    <location>
        <begin position="20"/>
        <end position="44"/>
    </location>
</feature>
<dbReference type="SUPFAM" id="SSF47095">
    <property type="entry name" value="HMG-box"/>
    <property type="match status" value="2"/>
</dbReference>
<protein>
    <recommendedName>
        <fullName evidence="3">HMG box domain-containing protein</fullName>
    </recommendedName>
</protein>
<dbReference type="STRING" id="91626.A0A0C9MK52"/>
<evidence type="ECO:0000313" key="4">
    <source>
        <dbReference type="EMBL" id="GAN07839.1"/>
    </source>
</evidence>
<feature type="domain" description="HMG box" evidence="3">
    <location>
        <begin position="224"/>
        <end position="288"/>
    </location>
</feature>
<organism evidence="4">
    <name type="scientific">Mucor ambiguus</name>
    <dbReference type="NCBI Taxonomy" id="91626"/>
    <lineage>
        <taxon>Eukaryota</taxon>
        <taxon>Fungi</taxon>
        <taxon>Fungi incertae sedis</taxon>
        <taxon>Mucoromycota</taxon>
        <taxon>Mucoromycotina</taxon>
        <taxon>Mucoromycetes</taxon>
        <taxon>Mucorales</taxon>
        <taxon>Mucorineae</taxon>
        <taxon>Mucoraceae</taxon>
        <taxon>Mucor</taxon>
    </lineage>
</organism>
<evidence type="ECO:0000259" key="3">
    <source>
        <dbReference type="PROSITE" id="PS50118"/>
    </source>
</evidence>
<evidence type="ECO:0000256" key="1">
    <source>
        <dbReference type="PROSITE-ProRule" id="PRU00267"/>
    </source>
</evidence>
<dbReference type="Proteomes" id="UP000053815">
    <property type="component" value="Unassembled WGS sequence"/>
</dbReference>
<feature type="region of interest" description="Disordered" evidence="2">
    <location>
        <begin position="275"/>
        <end position="303"/>
    </location>
</feature>
<dbReference type="InterPro" id="IPR036910">
    <property type="entry name" value="HMG_box_dom_sf"/>
</dbReference>
<sequence length="393" mass="45220">MNSKLRNALSSVTRKRVDNQDEEDQDEEDQEDGTEDVTDEEDEFMLLPPRDDKLVPSEESDYDVDVKSDRLDVFGDSQDSDTHAKPTSKSKSKSKSTLKEKEPVKSKRLATKRNSRTSKASVKLPSIFSDNMLPTTKPRKDDEFDNDELAFSDLSDEEGVNDPQYTPLNQQSIARKRKRAREQASISDSGTDDEEEIIEVFKRGSKDSQAPKEYTRNKFRSAMPLKQYSTFAQFNKEMRGKLAKEHKKAIELSGEPQKHLSRLVADAWKAMPKTEKDKFKKKLKEEKESISSVARQKTARPSGNGYILYSKFKLPQLKAECPQIATARELSAIVSKHWKELDDVEREGYKAKAKQEREDWIKENPELHQQYMDKMTSKIRATRKARRDQKDGA</sequence>
<feature type="compositionally biased region" description="Polar residues" evidence="2">
    <location>
        <begin position="290"/>
        <end position="301"/>
    </location>
</feature>
<dbReference type="EMBL" id="DF836467">
    <property type="protein sequence ID" value="GAN07839.1"/>
    <property type="molecule type" value="Genomic_DNA"/>
</dbReference>
<dbReference type="GO" id="GO:0005634">
    <property type="term" value="C:nucleus"/>
    <property type="evidence" value="ECO:0007669"/>
    <property type="project" value="UniProtKB-UniRule"/>
</dbReference>
<feature type="compositionally biased region" description="Polar residues" evidence="2">
    <location>
        <begin position="1"/>
        <end position="12"/>
    </location>
</feature>